<keyword evidence="1" id="KW-0614">Plasmid</keyword>
<organism evidence="1 2">
    <name type="scientific">Ralstonia insidiosa</name>
    <dbReference type="NCBI Taxonomy" id="190721"/>
    <lineage>
        <taxon>Bacteria</taxon>
        <taxon>Pseudomonadati</taxon>
        <taxon>Pseudomonadota</taxon>
        <taxon>Betaproteobacteria</taxon>
        <taxon>Burkholderiales</taxon>
        <taxon>Burkholderiaceae</taxon>
        <taxon>Ralstonia</taxon>
    </lineage>
</organism>
<reference evidence="2" key="1">
    <citation type="submission" date="2016-06" db="EMBL/GenBank/DDBJ databases">
        <authorList>
            <person name="Xu Y."/>
            <person name="Nagy A."/>
            <person name="Yan X."/>
            <person name="Kim S.W."/>
            <person name="Haley B."/>
            <person name="Liu N.T."/>
            <person name="Nou X."/>
        </authorList>
    </citation>
    <scope>NUCLEOTIDE SEQUENCE [LARGE SCALE GENOMIC DNA]</scope>
    <source>
        <strain evidence="2">ATCC 49129</strain>
        <plasmid evidence="2">pri-1</plasmid>
    </source>
</reference>
<geneLocation type="plasmid" evidence="2">
    <name>pri-1</name>
</geneLocation>
<gene>
    <name evidence="1" type="ORF">A9Y76_27205</name>
</gene>
<accession>A0A192A735</accession>
<sequence>MNMQYEHIPYEAFGEGGEYTRAAREIGELPWEMRAQALKDATSEISGLIGQQAARVISSGTPAYLAFDMRPEEANRHAHADILLKLGTHIPLSYCSKGGKATVPKPSAAQQKIINRVNAGESVVFDSKSGRFVMHSIGKTSQVDQRTIDAMLRAGMLEKDNLGRCKLNNVFGQSDPAA</sequence>
<name>A0A192A735_9RALS</name>
<evidence type="ECO:0000313" key="1">
    <source>
        <dbReference type="EMBL" id="ANJ76295.1"/>
    </source>
</evidence>
<proteinExistence type="predicted"/>
<keyword evidence="2" id="KW-1185">Reference proteome</keyword>
<protein>
    <submittedName>
        <fullName evidence="1">Uncharacterized protein</fullName>
    </submittedName>
</protein>
<dbReference type="Proteomes" id="UP000078572">
    <property type="component" value="Plasmid pRI-1"/>
</dbReference>
<evidence type="ECO:0000313" key="2">
    <source>
        <dbReference type="Proteomes" id="UP000078572"/>
    </source>
</evidence>
<dbReference type="AlphaFoldDB" id="A0A192A735"/>
<dbReference type="EMBL" id="CP016024">
    <property type="protein sequence ID" value="ANJ76295.1"/>
    <property type="molecule type" value="Genomic_DNA"/>
</dbReference>